<proteinExistence type="predicted"/>
<keyword evidence="3" id="KW-0548">Nucleotidyltransferase</keyword>
<feature type="compositionally biased region" description="Low complexity" evidence="1">
    <location>
        <begin position="250"/>
        <end position="266"/>
    </location>
</feature>
<sequence length="301" mass="34613">MIKDRQFDGRSRADPHKHIAEFVEICGMFRYGNTNADAIKLKLFPSSLAGEAKIWFNELSPGVITTWEEMRQAFVSRFFPPAMFDRLMGEIRGFTQQHHESLVDAWLRMKDLLRSCHGHGLGRGTIIQIFYHGLDEPTQAILDAGGIFLYKTPNEAHQLLEDRVLLKLDWSKENKTKPLRKTVAFAEGEENSPLLEKMEALTTRIDSQFKEIRGDMKEMRDGCNKCRGPHPSSDCDDKPMGGPKEEEENYASGGYRGNYYGRNSSNWRDHHENRDSTPREENLPISRLPKRNQTNPNSRKS</sequence>
<keyword evidence="3" id="KW-0808">Transferase</keyword>
<dbReference type="Proteomes" id="UP001151760">
    <property type="component" value="Unassembled WGS sequence"/>
</dbReference>
<evidence type="ECO:0000256" key="1">
    <source>
        <dbReference type="SAM" id="MobiDB-lite"/>
    </source>
</evidence>
<name>A0ABQ5HE20_9ASTR</name>
<reference evidence="3" key="1">
    <citation type="journal article" date="2022" name="Int. J. Mol. Sci.">
        <title>Draft Genome of Tanacetum Coccineum: Genomic Comparison of Closely Related Tanacetum-Family Plants.</title>
        <authorList>
            <person name="Yamashiro T."/>
            <person name="Shiraishi A."/>
            <person name="Nakayama K."/>
            <person name="Satake H."/>
        </authorList>
    </citation>
    <scope>NUCLEOTIDE SEQUENCE</scope>
</reference>
<dbReference type="PANTHER" id="PTHR33223">
    <property type="entry name" value="CCHC-TYPE DOMAIN-CONTAINING PROTEIN"/>
    <property type="match status" value="1"/>
</dbReference>
<feature type="compositionally biased region" description="Basic and acidic residues" evidence="1">
    <location>
        <begin position="267"/>
        <end position="282"/>
    </location>
</feature>
<feature type="compositionally biased region" description="Polar residues" evidence="1">
    <location>
        <begin position="291"/>
        <end position="301"/>
    </location>
</feature>
<dbReference type="InterPro" id="IPR005162">
    <property type="entry name" value="Retrotrans_gag_dom"/>
</dbReference>
<evidence type="ECO:0000313" key="3">
    <source>
        <dbReference type="EMBL" id="GJT85930.1"/>
    </source>
</evidence>
<gene>
    <name evidence="3" type="ORF">Tco_1067647</name>
</gene>
<organism evidence="3 4">
    <name type="scientific">Tanacetum coccineum</name>
    <dbReference type="NCBI Taxonomy" id="301880"/>
    <lineage>
        <taxon>Eukaryota</taxon>
        <taxon>Viridiplantae</taxon>
        <taxon>Streptophyta</taxon>
        <taxon>Embryophyta</taxon>
        <taxon>Tracheophyta</taxon>
        <taxon>Spermatophyta</taxon>
        <taxon>Magnoliopsida</taxon>
        <taxon>eudicotyledons</taxon>
        <taxon>Gunneridae</taxon>
        <taxon>Pentapetalae</taxon>
        <taxon>asterids</taxon>
        <taxon>campanulids</taxon>
        <taxon>Asterales</taxon>
        <taxon>Asteraceae</taxon>
        <taxon>Asteroideae</taxon>
        <taxon>Anthemideae</taxon>
        <taxon>Anthemidinae</taxon>
        <taxon>Tanacetum</taxon>
    </lineage>
</organism>
<keyword evidence="3" id="KW-0695">RNA-directed DNA polymerase</keyword>
<dbReference type="EMBL" id="BQNB010019498">
    <property type="protein sequence ID" value="GJT85930.1"/>
    <property type="molecule type" value="Genomic_DNA"/>
</dbReference>
<keyword evidence="4" id="KW-1185">Reference proteome</keyword>
<protein>
    <submittedName>
        <fullName evidence="3">Reverse transcriptase domain-containing protein</fullName>
    </submittedName>
</protein>
<dbReference type="GO" id="GO:0003964">
    <property type="term" value="F:RNA-directed DNA polymerase activity"/>
    <property type="evidence" value="ECO:0007669"/>
    <property type="project" value="UniProtKB-KW"/>
</dbReference>
<accession>A0ABQ5HE20</accession>
<evidence type="ECO:0000313" key="4">
    <source>
        <dbReference type="Proteomes" id="UP001151760"/>
    </source>
</evidence>
<comment type="caution">
    <text evidence="3">The sequence shown here is derived from an EMBL/GenBank/DDBJ whole genome shotgun (WGS) entry which is preliminary data.</text>
</comment>
<dbReference type="PANTHER" id="PTHR33223:SF11">
    <property type="entry name" value="ELEMENT PROTEIN, PUTATIVE-RELATED"/>
    <property type="match status" value="1"/>
</dbReference>
<feature type="region of interest" description="Disordered" evidence="1">
    <location>
        <begin position="219"/>
        <end position="301"/>
    </location>
</feature>
<evidence type="ECO:0000259" key="2">
    <source>
        <dbReference type="Pfam" id="PF03732"/>
    </source>
</evidence>
<feature type="domain" description="Retrotransposon gag" evidence="2">
    <location>
        <begin position="42"/>
        <end position="136"/>
    </location>
</feature>
<dbReference type="Pfam" id="PF03732">
    <property type="entry name" value="Retrotrans_gag"/>
    <property type="match status" value="1"/>
</dbReference>
<reference evidence="3" key="2">
    <citation type="submission" date="2022-01" db="EMBL/GenBank/DDBJ databases">
        <authorList>
            <person name="Yamashiro T."/>
            <person name="Shiraishi A."/>
            <person name="Satake H."/>
            <person name="Nakayama K."/>
        </authorList>
    </citation>
    <scope>NUCLEOTIDE SEQUENCE</scope>
</reference>